<organism evidence="1 2">
    <name type="scientific">Nephila pilipes</name>
    <name type="common">Giant wood spider</name>
    <name type="synonym">Nephila maculata</name>
    <dbReference type="NCBI Taxonomy" id="299642"/>
    <lineage>
        <taxon>Eukaryota</taxon>
        <taxon>Metazoa</taxon>
        <taxon>Ecdysozoa</taxon>
        <taxon>Arthropoda</taxon>
        <taxon>Chelicerata</taxon>
        <taxon>Arachnida</taxon>
        <taxon>Araneae</taxon>
        <taxon>Araneomorphae</taxon>
        <taxon>Entelegynae</taxon>
        <taxon>Araneoidea</taxon>
        <taxon>Nephilidae</taxon>
        <taxon>Nephila</taxon>
    </lineage>
</organism>
<dbReference type="EMBL" id="BMAW01076847">
    <property type="protein sequence ID" value="GFU03418.1"/>
    <property type="molecule type" value="Genomic_DNA"/>
</dbReference>
<accession>A0A8X6Q2T7</accession>
<sequence>MRRLFGLVSRDAAKSDRSTFHRIPWTRIRNNAAASSPSTLSSSTGTAISLLVEKRQFGCQGRGLKTRFFGRRLKE</sequence>
<dbReference type="Proteomes" id="UP000887013">
    <property type="component" value="Unassembled WGS sequence"/>
</dbReference>
<protein>
    <submittedName>
        <fullName evidence="1">Uncharacterized protein</fullName>
    </submittedName>
</protein>
<name>A0A8X6Q2T7_NEPPI</name>
<comment type="caution">
    <text evidence="1">The sequence shown here is derived from an EMBL/GenBank/DDBJ whole genome shotgun (WGS) entry which is preliminary data.</text>
</comment>
<evidence type="ECO:0000313" key="2">
    <source>
        <dbReference type="Proteomes" id="UP000887013"/>
    </source>
</evidence>
<gene>
    <name evidence="1" type="ORF">NPIL_388271</name>
</gene>
<keyword evidence="2" id="KW-1185">Reference proteome</keyword>
<dbReference type="AlphaFoldDB" id="A0A8X6Q2T7"/>
<evidence type="ECO:0000313" key="1">
    <source>
        <dbReference type="EMBL" id="GFU03418.1"/>
    </source>
</evidence>
<proteinExistence type="predicted"/>
<reference evidence="1" key="1">
    <citation type="submission" date="2020-08" db="EMBL/GenBank/DDBJ databases">
        <title>Multicomponent nature underlies the extraordinary mechanical properties of spider dragline silk.</title>
        <authorList>
            <person name="Kono N."/>
            <person name="Nakamura H."/>
            <person name="Mori M."/>
            <person name="Yoshida Y."/>
            <person name="Ohtoshi R."/>
            <person name="Malay A.D."/>
            <person name="Moran D.A.P."/>
            <person name="Tomita M."/>
            <person name="Numata K."/>
            <person name="Arakawa K."/>
        </authorList>
    </citation>
    <scope>NUCLEOTIDE SEQUENCE</scope>
</reference>